<evidence type="ECO:0000313" key="1">
    <source>
        <dbReference type="EMBL" id="JAH43015.1"/>
    </source>
</evidence>
<dbReference type="AlphaFoldDB" id="A0A0E9SQS2"/>
<sequence length="25" mass="2767">MMHWNLLLIKEKSSMCASMKSVGAA</sequence>
<proteinExistence type="predicted"/>
<reference evidence="1" key="1">
    <citation type="submission" date="2014-11" db="EMBL/GenBank/DDBJ databases">
        <authorList>
            <person name="Amaro Gonzalez C."/>
        </authorList>
    </citation>
    <scope>NUCLEOTIDE SEQUENCE</scope>
</reference>
<organism evidence="1">
    <name type="scientific">Anguilla anguilla</name>
    <name type="common">European freshwater eel</name>
    <name type="synonym">Muraena anguilla</name>
    <dbReference type="NCBI Taxonomy" id="7936"/>
    <lineage>
        <taxon>Eukaryota</taxon>
        <taxon>Metazoa</taxon>
        <taxon>Chordata</taxon>
        <taxon>Craniata</taxon>
        <taxon>Vertebrata</taxon>
        <taxon>Euteleostomi</taxon>
        <taxon>Actinopterygii</taxon>
        <taxon>Neopterygii</taxon>
        <taxon>Teleostei</taxon>
        <taxon>Anguilliformes</taxon>
        <taxon>Anguillidae</taxon>
        <taxon>Anguilla</taxon>
    </lineage>
</organism>
<dbReference type="EMBL" id="GBXM01065562">
    <property type="protein sequence ID" value="JAH43015.1"/>
    <property type="molecule type" value="Transcribed_RNA"/>
</dbReference>
<name>A0A0E9SQS2_ANGAN</name>
<protein>
    <submittedName>
        <fullName evidence="1">Uncharacterized protein</fullName>
    </submittedName>
</protein>
<reference evidence="1" key="2">
    <citation type="journal article" date="2015" name="Fish Shellfish Immunol.">
        <title>Early steps in the European eel (Anguilla anguilla)-Vibrio vulnificus interaction in the gills: Role of the RtxA13 toxin.</title>
        <authorList>
            <person name="Callol A."/>
            <person name="Pajuelo D."/>
            <person name="Ebbesson L."/>
            <person name="Teles M."/>
            <person name="MacKenzie S."/>
            <person name="Amaro C."/>
        </authorList>
    </citation>
    <scope>NUCLEOTIDE SEQUENCE</scope>
</reference>
<accession>A0A0E9SQS2</accession>